<dbReference type="InterPro" id="IPR020559">
    <property type="entry name" value="PRibGlycinamide_synth_CS"/>
</dbReference>
<dbReference type="HAMAP" id="MF_00138">
    <property type="entry name" value="GARS"/>
    <property type="match status" value="1"/>
</dbReference>
<dbReference type="eggNOG" id="COG0151">
    <property type="taxonomic scope" value="Bacteria"/>
</dbReference>
<dbReference type="Gene3D" id="3.30.470.20">
    <property type="entry name" value="ATP-grasp fold, B domain"/>
    <property type="match status" value="1"/>
</dbReference>
<dbReference type="GO" id="GO:0046872">
    <property type="term" value="F:metal ion binding"/>
    <property type="evidence" value="ECO:0007669"/>
    <property type="project" value="InterPro"/>
</dbReference>
<evidence type="ECO:0000256" key="12">
    <source>
        <dbReference type="HAMAP-Rule" id="MF_00138"/>
    </source>
</evidence>
<evidence type="ECO:0000256" key="6">
    <source>
        <dbReference type="ARBA" id="ARBA00022741"/>
    </source>
</evidence>
<keyword evidence="6 13" id="KW-0547">Nucleotide-binding</keyword>
<evidence type="ECO:0000256" key="8">
    <source>
        <dbReference type="ARBA" id="ARBA00022840"/>
    </source>
</evidence>
<dbReference type="InterPro" id="IPR011761">
    <property type="entry name" value="ATP-grasp"/>
</dbReference>
<evidence type="ECO:0000256" key="1">
    <source>
        <dbReference type="ARBA" id="ARBA00001936"/>
    </source>
</evidence>
<dbReference type="Proteomes" id="UP000008495">
    <property type="component" value="Unassembled WGS sequence"/>
</dbReference>
<dbReference type="RefSeq" id="WP_006503732.1">
    <property type="nucleotide sequence ID" value="NZ_BAGZ01000017.1"/>
</dbReference>
<dbReference type="SUPFAM" id="SSF51246">
    <property type="entry name" value="Rudiment single hybrid motif"/>
    <property type="match status" value="1"/>
</dbReference>
<reference evidence="15 16" key="1">
    <citation type="submission" date="2012-08" db="EMBL/GenBank/DDBJ databases">
        <title>Whole genome shotgun sequence of Austwickia chelonae NBRC 105200.</title>
        <authorList>
            <person name="Yoshida I."/>
            <person name="Hosoyama A."/>
            <person name="Tsuchikane K."/>
            <person name="Katsumata H."/>
            <person name="Ando Y."/>
            <person name="Ohji S."/>
            <person name="Hamada M."/>
            <person name="Tamura T."/>
            <person name="Yamazoe A."/>
            <person name="Yamazaki S."/>
            <person name="Fujita N."/>
        </authorList>
    </citation>
    <scope>NUCLEOTIDE SEQUENCE [LARGE SCALE GENOMIC DNA]</scope>
    <source>
        <strain evidence="15 16">NBRC 105200</strain>
    </source>
</reference>
<dbReference type="EMBL" id="BAGZ01000017">
    <property type="protein sequence ID" value="GAB78975.1"/>
    <property type="molecule type" value="Genomic_DNA"/>
</dbReference>
<dbReference type="STRING" id="100225.SAMN05421595_0191"/>
<name>K6VUG1_9MICO</name>
<evidence type="ECO:0000256" key="11">
    <source>
        <dbReference type="ARBA" id="ARBA00042864"/>
    </source>
</evidence>
<keyword evidence="16" id="KW-1185">Reference proteome</keyword>
<dbReference type="InterPro" id="IPR011054">
    <property type="entry name" value="Rudment_hybrid_motif"/>
</dbReference>
<proteinExistence type="inferred from homology"/>
<evidence type="ECO:0000313" key="16">
    <source>
        <dbReference type="Proteomes" id="UP000008495"/>
    </source>
</evidence>
<dbReference type="Pfam" id="PF02843">
    <property type="entry name" value="GARS_C"/>
    <property type="match status" value="1"/>
</dbReference>
<dbReference type="GO" id="GO:0006189">
    <property type="term" value="P:'de novo' IMP biosynthetic process"/>
    <property type="evidence" value="ECO:0007669"/>
    <property type="project" value="UniProtKB-UniRule"/>
</dbReference>
<dbReference type="SUPFAM" id="SSF52440">
    <property type="entry name" value="PreATP-grasp domain"/>
    <property type="match status" value="1"/>
</dbReference>
<dbReference type="InterPro" id="IPR020560">
    <property type="entry name" value="PRibGlycinamide_synth_C-dom"/>
</dbReference>
<comment type="catalytic activity">
    <reaction evidence="12">
        <text>5-phospho-beta-D-ribosylamine + glycine + ATP = N(1)-(5-phospho-beta-D-ribosyl)glycinamide + ADP + phosphate + H(+)</text>
        <dbReference type="Rhea" id="RHEA:17453"/>
        <dbReference type="ChEBI" id="CHEBI:15378"/>
        <dbReference type="ChEBI" id="CHEBI:30616"/>
        <dbReference type="ChEBI" id="CHEBI:43474"/>
        <dbReference type="ChEBI" id="CHEBI:57305"/>
        <dbReference type="ChEBI" id="CHEBI:58681"/>
        <dbReference type="ChEBI" id="CHEBI:143788"/>
        <dbReference type="ChEBI" id="CHEBI:456216"/>
        <dbReference type="EC" id="6.3.4.13"/>
    </reaction>
</comment>
<evidence type="ECO:0000256" key="3">
    <source>
        <dbReference type="ARBA" id="ARBA00005174"/>
    </source>
</evidence>
<gene>
    <name evidence="12 15" type="primary">purD</name>
    <name evidence="15" type="ORF">AUCHE_17_01910</name>
</gene>
<dbReference type="NCBIfam" id="TIGR00877">
    <property type="entry name" value="purD"/>
    <property type="match status" value="1"/>
</dbReference>
<accession>K6VUG1</accession>
<dbReference type="Gene3D" id="3.30.1490.20">
    <property type="entry name" value="ATP-grasp fold, A domain"/>
    <property type="match status" value="1"/>
</dbReference>
<dbReference type="Pfam" id="PF01071">
    <property type="entry name" value="GARS_A"/>
    <property type="match status" value="1"/>
</dbReference>
<evidence type="ECO:0000256" key="10">
    <source>
        <dbReference type="ARBA" id="ARBA00042242"/>
    </source>
</evidence>
<dbReference type="PANTHER" id="PTHR43472:SF1">
    <property type="entry name" value="PHOSPHORIBOSYLAMINE--GLYCINE LIGASE, CHLOROPLASTIC"/>
    <property type="match status" value="1"/>
</dbReference>
<dbReference type="InterPro" id="IPR013815">
    <property type="entry name" value="ATP_grasp_subdomain_1"/>
</dbReference>
<dbReference type="SMART" id="SM01210">
    <property type="entry name" value="GARS_C"/>
    <property type="match status" value="1"/>
</dbReference>
<dbReference type="InterPro" id="IPR016185">
    <property type="entry name" value="PreATP-grasp_dom_sf"/>
</dbReference>
<keyword evidence="8 13" id="KW-0067">ATP-binding</keyword>
<feature type="domain" description="ATP-grasp" evidence="14">
    <location>
        <begin position="107"/>
        <end position="314"/>
    </location>
</feature>
<sequence>MNVLVVGSGAREHALVLALSRDAGVGRLHVAPGNPGMADLATLHEVDVLDGAAVAGLARRVDAHLVVVGPEAPLVAGVADAVREAGIACFGPSARAARLEGSKAFAKDVMAAADVPTAMAHVCTTMDQVAEALDALGAPYVVKDDGLAAGKGVVVTENRMTAMAHAAQCLNREPAPGENQPTVVVEEYLDGPEVSLFCVTDGQTVVPLAPAQDFKRALDGDQGPNTGGMGAYSPLDWAPEGLVDQVVARVARPTVEEMRRRGTPFAGILYVGLALTSRGLRVVEFNARFGDPETQIVLARLETPLGGLLTAAATGELDGFPALRWRQEAAVTVVVAAKGYPEGPRKGDPIEGLDQVGDEADVLHAGTALSGDQLVSAGGRVLSVVALGSDLARARERAYAAVGRITLRGSHHRTDIALAAQEKKIPTPTC</sequence>
<keyword evidence="5 12" id="KW-0436">Ligase</keyword>
<dbReference type="PROSITE" id="PS00184">
    <property type="entry name" value="GARS"/>
    <property type="match status" value="1"/>
</dbReference>
<evidence type="ECO:0000256" key="13">
    <source>
        <dbReference type="PROSITE-ProRule" id="PRU00409"/>
    </source>
</evidence>
<dbReference type="InterPro" id="IPR037123">
    <property type="entry name" value="PRibGlycinamide_synth_C_sf"/>
</dbReference>
<comment type="cofactor">
    <cofactor evidence="1">
        <name>Mn(2+)</name>
        <dbReference type="ChEBI" id="CHEBI:29035"/>
    </cofactor>
</comment>
<dbReference type="UniPathway" id="UPA00074">
    <property type="reaction ID" value="UER00125"/>
</dbReference>
<dbReference type="Gene3D" id="3.90.600.10">
    <property type="entry name" value="Phosphoribosylglycinamide synthetase, C-terminal domain"/>
    <property type="match status" value="1"/>
</dbReference>
<comment type="caution">
    <text evidence="15">The sequence shown here is derived from an EMBL/GenBank/DDBJ whole genome shotgun (WGS) entry which is preliminary data.</text>
</comment>
<dbReference type="PROSITE" id="PS50975">
    <property type="entry name" value="ATP_GRASP"/>
    <property type="match status" value="1"/>
</dbReference>
<dbReference type="SMART" id="SM01209">
    <property type="entry name" value="GARS_A"/>
    <property type="match status" value="1"/>
</dbReference>
<dbReference type="InterPro" id="IPR020562">
    <property type="entry name" value="PRibGlycinamide_synth_N"/>
</dbReference>
<dbReference type="InterPro" id="IPR000115">
    <property type="entry name" value="PRibGlycinamide_synth"/>
</dbReference>
<dbReference type="Gene3D" id="3.40.50.20">
    <property type="match status" value="1"/>
</dbReference>
<dbReference type="InterPro" id="IPR020561">
    <property type="entry name" value="PRibGlycinamid_synth_ATP-grasp"/>
</dbReference>
<comment type="cofactor">
    <cofactor evidence="2">
        <name>Mg(2+)</name>
        <dbReference type="ChEBI" id="CHEBI:18420"/>
    </cofactor>
</comment>
<dbReference type="GO" id="GO:0004637">
    <property type="term" value="F:phosphoribosylamine-glycine ligase activity"/>
    <property type="evidence" value="ECO:0007669"/>
    <property type="project" value="UniProtKB-UniRule"/>
</dbReference>
<evidence type="ECO:0000256" key="4">
    <source>
        <dbReference type="ARBA" id="ARBA00013255"/>
    </source>
</evidence>
<dbReference type="PANTHER" id="PTHR43472">
    <property type="entry name" value="PHOSPHORIBOSYLAMINE--GLYCINE LIGASE"/>
    <property type="match status" value="1"/>
</dbReference>
<evidence type="ECO:0000256" key="2">
    <source>
        <dbReference type="ARBA" id="ARBA00001946"/>
    </source>
</evidence>
<dbReference type="EC" id="6.3.4.13" evidence="4 12"/>
<dbReference type="OrthoDB" id="9807240at2"/>
<evidence type="ECO:0000313" key="15">
    <source>
        <dbReference type="EMBL" id="GAB78975.1"/>
    </source>
</evidence>
<dbReference type="SUPFAM" id="SSF56059">
    <property type="entry name" value="Glutathione synthetase ATP-binding domain-like"/>
    <property type="match status" value="1"/>
</dbReference>
<dbReference type="AlphaFoldDB" id="K6VUG1"/>
<comment type="similarity">
    <text evidence="9 12">Belongs to the GARS family.</text>
</comment>
<dbReference type="GO" id="GO:0005524">
    <property type="term" value="F:ATP binding"/>
    <property type="evidence" value="ECO:0007669"/>
    <property type="project" value="UniProtKB-UniRule"/>
</dbReference>
<evidence type="ECO:0000256" key="9">
    <source>
        <dbReference type="ARBA" id="ARBA00038345"/>
    </source>
</evidence>
<evidence type="ECO:0000256" key="7">
    <source>
        <dbReference type="ARBA" id="ARBA00022755"/>
    </source>
</evidence>
<organism evidence="15 16">
    <name type="scientific">Austwickia chelonae NBRC 105200</name>
    <dbReference type="NCBI Taxonomy" id="1184607"/>
    <lineage>
        <taxon>Bacteria</taxon>
        <taxon>Bacillati</taxon>
        <taxon>Actinomycetota</taxon>
        <taxon>Actinomycetes</taxon>
        <taxon>Micrococcales</taxon>
        <taxon>Dermatophilaceae</taxon>
        <taxon>Austwickia</taxon>
    </lineage>
</organism>
<evidence type="ECO:0000256" key="5">
    <source>
        <dbReference type="ARBA" id="ARBA00022598"/>
    </source>
</evidence>
<protein>
    <recommendedName>
        <fullName evidence="4 12">Phosphoribosylamine--glycine ligase</fullName>
        <ecNumber evidence="4 12">6.3.4.13</ecNumber>
    </recommendedName>
    <alternativeName>
        <fullName evidence="12">GARS</fullName>
    </alternativeName>
    <alternativeName>
        <fullName evidence="10 12">Glycinamide ribonucleotide synthetase</fullName>
    </alternativeName>
    <alternativeName>
        <fullName evidence="11 12">Phosphoribosylglycinamide synthetase</fullName>
    </alternativeName>
</protein>
<evidence type="ECO:0000259" key="14">
    <source>
        <dbReference type="PROSITE" id="PS50975"/>
    </source>
</evidence>
<dbReference type="Pfam" id="PF02844">
    <property type="entry name" value="GARS_N"/>
    <property type="match status" value="1"/>
</dbReference>
<comment type="pathway">
    <text evidence="3 12">Purine metabolism; IMP biosynthesis via de novo pathway; N(1)-(5-phospho-D-ribosyl)glycinamide from 5-phospho-alpha-D-ribose 1-diphosphate: step 2/2.</text>
</comment>
<keyword evidence="7 12" id="KW-0658">Purine biosynthesis</keyword>
<dbReference type="GO" id="GO:0009113">
    <property type="term" value="P:purine nucleobase biosynthetic process"/>
    <property type="evidence" value="ECO:0007669"/>
    <property type="project" value="InterPro"/>
</dbReference>